<dbReference type="STRING" id="1675527.AIOL_000980"/>
<name>A0A0J9EDL9_9RHOB</name>
<comment type="caution">
    <text evidence="3">The sequence shown here is derived from an EMBL/GenBank/DDBJ whole genome shotgun (WGS) entry which is preliminary data.</text>
</comment>
<dbReference type="PANTHER" id="PTHR13847">
    <property type="entry name" value="SARCOSINE DEHYDROGENASE-RELATED"/>
    <property type="match status" value="1"/>
</dbReference>
<accession>A0A0J9EDL9</accession>
<sequence>MTDQVGIVSRLPKDPGVSGWAAILPDPPPPRVLEDEITAEWLVIGAGFAGLAAAHRLTQLCPGDRIVVLDATRVGGGPAGRNSGFMIDLPHDLASDDYGGAVEADQAQTRGNRCGIAFAAEMAAAYGLSPEAFSQSGKINGAASAKGHRHNLDYARHLGAMGEAHEMLDAAQMRAMTGTDYYVSGLRTPGAAMIQPAMFVRGVAAGLASNRVAIHENTPVTSLTRDGDWVAVTPRGRVRAPKVILAVNGHLQSFGHMAGRLIHVHTYAAMTRALSEGEAARLGGDPSWGLTPADPVGTTVRRISGTGGDRIVIRNRFTYDPTMELPQGRVEAVGRDQDRAFAARFPMLKGVGMEYRWGGRLCLSRNNVQVIGALEPGLFSACCQNGLGTAKGTLAGLLAAELANGVGSPELDAALAAPAPTRLPPALVTRIGAAARLRWDAFRAGREY</sequence>
<evidence type="ECO:0000313" key="3">
    <source>
        <dbReference type="EMBL" id="KMW60815.1"/>
    </source>
</evidence>
<gene>
    <name evidence="3" type="ORF">AIOL_000980</name>
</gene>
<reference evidence="3 4" key="1">
    <citation type="submission" date="2015-06" db="EMBL/GenBank/DDBJ databases">
        <title>Draft genome sequence of an Alphaproteobacteria species associated to the Mediterranean sponge Oscarella lobularis.</title>
        <authorList>
            <person name="Jourda C."/>
            <person name="Santini S."/>
            <person name="Claverie J.-M."/>
        </authorList>
    </citation>
    <scope>NUCLEOTIDE SEQUENCE [LARGE SCALE GENOMIC DNA]</scope>
    <source>
        <strain evidence="3">IGS</strain>
    </source>
</reference>
<proteinExistence type="predicted"/>
<dbReference type="PATRIC" id="fig|1675527.3.peg.1043"/>
<evidence type="ECO:0000313" key="4">
    <source>
        <dbReference type="Proteomes" id="UP000037178"/>
    </source>
</evidence>
<dbReference type="RefSeq" id="WP_049641850.1">
    <property type="nucleotide sequence ID" value="NZ_LFTY01000001.1"/>
</dbReference>
<evidence type="ECO:0000259" key="2">
    <source>
        <dbReference type="Pfam" id="PF01266"/>
    </source>
</evidence>
<dbReference type="SUPFAM" id="SSF51905">
    <property type="entry name" value="FAD/NAD(P)-binding domain"/>
    <property type="match status" value="1"/>
</dbReference>
<dbReference type="AlphaFoldDB" id="A0A0J9EDL9"/>
<dbReference type="Pfam" id="PF01266">
    <property type="entry name" value="DAO"/>
    <property type="match status" value="1"/>
</dbReference>
<dbReference type="InterPro" id="IPR006076">
    <property type="entry name" value="FAD-dep_OxRdtase"/>
</dbReference>
<dbReference type="EMBL" id="LFTY01000001">
    <property type="protein sequence ID" value="KMW60815.1"/>
    <property type="molecule type" value="Genomic_DNA"/>
</dbReference>
<organism evidence="3 4">
    <name type="scientific">Candidatus Rhodobacter oscarellae</name>
    <dbReference type="NCBI Taxonomy" id="1675527"/>
    <lineage>
        <taxon>Bacteria</taxon>
        <taxon>Pseudomonadati</taxon>
        <taxon>Pseudomonadota</taxon>
        <taxon>Alphaproteobacteria</taxon>
        <taxon>Rhodobacterales</taxon>
        <taxon>Rhodobacter group</taxon>
        <taxon>Rhodobacter</taxon>
    </lineage>
</organism>
<keyword evidence="4" id="KW-1185">Reference proteome</keyword>
<dbReference type="GO" id="GO:0005737">
    <property type="term" value="C:cytoplasm"/>
    <property type="evidence" value="ECO:0007669"/>
    <property type="project" value="TreeGrafter"/>
</dbReference>
<evidence type="ECO:0000256" key="1">
    <source>
        <dbReference type="ARBA" id="ARBA00023002"/>
    </source>
</evidence>
<dbReference type="Proteomes" id="UP000037178">
    <property type="component" value="Unassembled WGS sequence"/>
</dbReference>
<dbReference type="Gene3D" id="3.30.9.10">
    <property type="entry name" value="D-Amino Acid Oxidase, subunit A, domain 2"/>
    <property type="match status" value="1"/>
</dbReference>
<protein>
    <submittedName>
        <fullName evidence="3">Oxidoreductase</fullName>
    </submittedName>
</protein>
<dbReference type="Gene3D" id="3.50.50.60">
    <property type="entry name" value="FAD/NAD(P)-binding domain"/>
    <property type="match status" value="1"/>
</dbReference>
<dbReference type="InterPro" id="IPR036188">
    <property type="entry name" value="FAD/NAD-bd_sf"/>
</dbReference>
<keyword evidence="1" id="KW-0560">Oxidoreductase</keyword>
<dbReference type="GO" id="GO:0016491">
    <property type="term" value="F:oxidoreductase activity"/>
    <property type="evidence" value="ECO:0007669"/>
    <property type="project" value="UniProtKB-KW"/>
</dbReference>
<feature type="domain" description="FAD dependent oxidoreductase" evidence="2">
    <location>
        <begin position="41"/>
        <end position="402"/>
    </location>
</feature>
<dbReference type="PANTHER" id="PTHR13847:SF281">
    <property type="entry name" value="FAD DEPENDENT OXIDOREDUCTASE DOMAIN-CONTAINING PROTEIN"/>
    <property type="match status" value="1"/>
</dbReference>